<evidence type="ECO:0000256" key="5">
    <source>
        <dbReference type="ARBA" id="ARBA00023098"/>
    </source>
</evidence>
<keyword evidence="2 10" id="KW-0963">Cytoplasm</keyword>
<comment type="pathway">
    <text evidence="10">Lipid metabolism; phospholipid metabolism.</text>
</comment>
<evidence type="ECO:0000256" key="3">
    <source>
        <dbReference type="ARBA" id="ARBA00022516"/>
    </source>
</evidence>
<dbReference type="PANTHER" id="PTHR30100:SF1">
    <property type="entry name" value="PHOSPHATE ACYLTRANSFERASE"/>
    <property type="match status" value="1"/>
</dbReference>
<evidence type="ECO:0000256" key="1">
    <source>
        <dbReference type="ARBA" id="ARBA00001232"/>
    </source>
</evidence>
<dbReference type="PIRSF" id="PIRSF002465">
    <property type="entry name" value="Phsphlp_syn_PlsX"/>
    <property type="match status" value="1"/>
</dbReference>
<dbReference type="EC" id="2.3.1.274" evidence="8 10"/>
<name>A0A6M4J8P1_9MOLU</name>
<dbReference type="Gene3D" id="3.40.718.10">
    <property type="entry name" value="Isopropylmalate Dehydrogenase"/>
    <property type="match status" value="1"/>
</dbReference>
<evidence type="ECO:0000256" key="6">
    <source>
        <dbReference type="ARBA" id="ARBA00023209"/>
    </source>
</evidence>
<dbReference type="KEGG" id="mmir:HLA87_00990"/>
<dbReference type="Proteomes" id="UP000500686">
    <property type="component" value="Chromosome"/>
</dbReference>
<protein>
    <recommendedName>
        <fullName evidence="8 10">Phosphate acyltransferase</fullName>
        <ecNumber evidence="8 10">2.3.1.274</ecNumber>
    </recommendedName>
    <alternativeName>
        <fullName evidence="10">Acyl-ACP phosphotransacylase</fullName>
    </alternativeName>
    <alternativeName>
        <fullName evidence="10">Acyl-[acyl-carrier-protein]--phosphate acyltransferase</fullName>
    </alternativeName>
    <alternativeName>
        <fullName evidence="10">Phosphate-acyl-ACP acyltransferase</fullName>
    </alternativeName>
</protein>
<dbReference type="EMBL" id="CP053096">
    <property type="protein sequence ID" value="QJR43373.1"/>
    <property type="molecule type" value="Genomic_DNA"/>
</dbReference>
<dbReference type="InterPro" id="IPR003664">
    <property type="entry name" value="FA_synthesis"/>
</dbReference>
<accession>A0A6M4J8P1</accession>
<comment type="catalytic activity">
    <reaction evidence="1 10">
        <text>a fatty acyl-[ACP] + phosphate = an acyl phosphate + holo-[ACP]</text>
        <dbReference type="Rhea" id="RHEA:42292"/>
        <dbReference type="Rhea" id="RHEA-COMP:9685"/>
        <dbReference type="Rhea" id="RHEA-COMP:14125"/>
        <dbReference type="ChEBI" id="CHEBI:43474"/>
        <dbReference type="ChEBI" id="CHEBI:59918"/>
        <dbReference type="ChEBI" id="CHEBI:64479"/>
        <dbReference type="ChEBI" id="CHEBI:138651"/>
        <dbReference type="EC" id="2.3.1.274"/>
    </reaction>
</comment>
<evidence type="ECO:0000313" key="12">
    <source>
        <dbReference type="Proteomes" id="UP000500686"/>
    </source>
</evidence>
<comment type="subcellular location">
    <subcellularLocation>
        <location evidence="10">Cytoplasm</location>
    </subcellularLocation>
    <text evidence="10">Associated with the membrane possibly through PlsY.</text>
</comment>
<dbReference type="RefSeq" id="WP_171111047.1">
    <property type="nucleotide sequence ID" value="NZ_CP053096.1"/>
</dbReference>
<keyword evidence="12" id="KW-1185">Reference proteome</keyword>
<organism evidence="11 12">
    <name type="scientific">Mycoplasma miroungigenitalium</name>
    <dbReference type="NCBI Taxonomy" id="754515"/>
    <lineage>
        <taxon>Bacteria</taxon>
        <taxon>Bacillati</taxon>
        <taxon>Mycoplasmatota</taxon>
        <taxon>Mollicutes</taxon>
        <taxon>Mycoplasmataceae</taxon>
        <taxon>Mycoplasma</taxon>
    </lineage>
</organism>
<dbReference type="GO" id="GO:0005737">
    <property type="term" value="C:cytoplasm"/>
    <property type="evidence" value="ECO:0007669"/>
    <property type="project" value="UniProtKB-SubCell"/>
</dbReference>
<gene>
    <name evidence="10 11" type="primary">plsX</name>
    <name evidence="11" type="ORF">HLA87_00990</name>
</gene>
<dbReference type="SUPFAM" id="SSF53659">
    <property type="entry name" value="Isocitrate/Isopropylmalate dehydrogenase-like"/>
    <property type="match status" value="1"/>
</dbReference>
<keyword evidence="4 10" id="KW-0808">Transferase</keyword>
<evidence type="ECO:0000256" key="10">
    <source>
        <dbReference type="HAMAP-Rule" id="MF_00019"/>
    </source>
</evidence>
<dbReference type="GO" id="GO:0008654">
    <property type="term" value="P:phospholipid biosynthetic process"/>
    <property type="evidence" value="ECO:0007669"/>
    <property type="project" value="UniProtKB-KW"/>
</dbReference>
<comment type="subunit">
    <text evidence="9 10">Homodimer. Probably interacts with PlsY.</text>
</comment>
<keyword evidence="3 10" id="KW-0444">Lipid biosynthesis</keyword>
<keyword evidence="6 10" id="KW-0594">Phospholipid biosynthesis</keyword>
<dbReference type="NCBIfam" id="TIGR00182">
    <property type="entry name" value="plsX"/>
    <property type="match status" value="1"/>
</dbReference>
<dbReference type="HAMAP" id="MF_00019">
    <property type="entry name" value="PlsX"/>
    <property type="match status" value="1"/>
</dbReference>
<evidence type="ECO:0000256" key="9">
    <source>
        <dbReference type="ARBA" id="ARBA00046608"/>
    </source>
</evidence>
<evidence type="ECO:0000256" key="7">
    <source>
        <dbReference type="ARBA" id="ARBA00023264"/>
    </source>
</evidence>
<comment type="function">
    <text evidence="10">Catalyzes the reversible formation of acyl-phosphate (acyl-PO(4)) from acyl-[acyl-carrier-protein] (acyl-ACP). This enzyme utilizes acyl-ACP as fatty acyl donor, but not acyl-CoA.</text>
</comment>
<sequence length="340" mass="37321">MADKSKKYTIAFDINGNDNGIKAAVVASYQFALQNPNFEIILVGPENEILSIHVPDIKEKPRNISIINNDKIALNPENIRASLHEETSMNTAIELVRENKADAVLSSGNSGLYLALNTFKLKRLENVSRAAFMPIMPTITGRKFLMLDVGANIDTKPEYLVEWANIANVFAKIMLQIKTPRVSLINIGTEDNKGLEIIRQAHSMLKESKAINYIGFREPREILNAVCDVAVIDGYGGNLVLKSLEGAILSFKSLLKSKILASPIRKLGYLLAKNAFNDVAETLDYRNVGAAWVIGVNGVAIKSHGGSDDKAYTGALNQIKIALENNILSKVKESVKDLNE</sequence>
<dbReference type="UniPathway" id="UPA00085"/>
<dbReference type="PANTHER" id="PTHR30100">
    <property type="entry name" value="FATTY ACID/PHOSPHOLIPID SYNTHESIS PROTEIN PLSX"/>
    <property type="match status" value="1"/>
</dbReference>
<dbReference type="GO" id="GO:0043811">
    <property type="term" value="F:phosphate:acyl-[acyl carrier protein] acyltransferase activity"/>
    <property type="evidence" value="ECO:0007669"/>
    <property type="project" value="UniProtKB-UniRule"/>
</dbReference>
<evidence type="ECO:0000313" key="11">
    <source>
        <dbReference type="EMBL" id="QJR43373.1"/>
    </source>
</evidence>
<evidence type="ECO:0000256" key="8">
    <source>
        <dbReference type="ARBA" id="ARBA00024069"/>
    </source>
</evidence>
<keyword evidence="5 10" id="KW-0443">Lipid metabolism</keyword>
<evidence type="ECO:0000256" key="4">
    <source>
        <dbReference type="ARBA" id="ARBA00022679"/>
    </source>
</evidence>
<dbReference type="GO" id="GO:0006633">
    <property type="term" value="P:fatty acid biosynthetic process"/>
    <property type="evidence" value="ECO:0007669"/>
    <property type="project" value="UniProtKB-UniRule"/>
</dbReference>
<comment type="similarity">
    <text evidence="10">Belongs to the PlsX family.</text>
</comment>
<dbReference type="InterPro" id="IPR012281">
    <property type="entry name" value="Phospholipid_synth_PlsX-like"/>
</dbReference>
<keyword evidence="11" id="KW-0012">Acyltransferase</keyword>
<evidence type="ECO:0000256" key="2">
    <source>
        <dbReference type="ARBA" id="ARBA00022490"/>
    </source>
</evidence>
<dbReference type="AlphaFoldDB" id="A0A6M4J8P1"/>
<keyword evidence="7 10" id="KW-1208">Phospholipid metabolism</keyword>
<dbReference type="Pfam" id="PF02504">
    <property type="entry name" value="FA_synthesis"/>
    <property type="match status" value="1"/>
</dbReference>
<reference evidence="11 12" key="1">
    <citation type="submission" date="2020-05" db="EMBL/GenBank/DDBJ databases">
        <title>Novel Mycoplasma species detected in Mirounga angustirostris (northern elephant seal) from the USA.</title>
        <authorList>
            <person name="Volokhov D.V."/>
        </authorList>
    </citation>
    <scope>NUCLEOTIDE SEQUENCE [LARGE SCALE GENOMIC DNA]</scope>
    <source>
        <strain evidence="11 12">Mirounga ES2806-GEN</strain>
    </source>
</reference>
<proteinExistence type="inferred from homology"/>